<organism evidence="2 3">
    <name type="scientific">Umbelopsis vinacea</name>
    <dbReference type="NCBI Taxonomy" id="44442"/>
    <lineage>
        <taxon>Eukaryota</taxon>
        <taxon>Fungi</taxon>
        <taxon>Fungi incertae sedis</taxon>
        <taxon>Mucoromycota</taxon>
        <taxon>Mucoromycotina</taxon>
        <taxon>Umbelopsidomycetes</taxon>
        <taxon>Umbelopsidales</taxon>
        <taxon>Umbelopsidaceae</taxon>
        <taxon>Umbelopsis</taxon>
    </lineage>
</organism>
<gene>
    <name evidence="2" type="ORF">INT44_005873</name>
</gene>
<dbReference type="EMBL" id="JAEPRA010000007">
    <property type="protein sequence ID" value="KAG2182892.1"/>
    <property type="molecule type" value="Genomic_DNA"/>
</dbReference>
<feature type="chain" id="PRO_5034690112" evidence="1">
    <location>
        <begin position="18"/>
        <end position="127"/>
    </location>
</feature>
<name>A0A8H7PYS2_9FUNG</name>
<proteinExistence type="predicted"/>
<feature type="signal peptide" evidence="1">
    <location>
        <begin position="1"/>
        <end position="17"/>
    </location>
</feature>
<sequence length="127" mass="13779">MLPLALELLTALTQAAAQILGLKILSLKVGYIRCEEEFIEQCLDASNIEPNDGKVSCVLPYEVYLTVEDSAISLLATGRKGNWPNEALDVLAMGDNAICINRWLPADPSCTCTAIHLDGIGKVYSRL</sequence>
<keyword evidence="1" id="KW-0732">Signal</keyword>
<keyword evidence="3" id="KW-1185">Reference proteome</keyword>
<accession>A0A8H7PYS2</accession>
<evidence type="ECO:0000256" key="1">
    <source>
        <dbReference type="SAM" id="SignalP"/>
    </source>
</evidence>
<evidence type="ECO:0000313" key="3">
    <source>
        <dbReference type="Proteomes" id="UP000612746"/>
    </source>
</evidence>
<evidence type="ECO:0000313" key="2">
    <source>
        <dbReference type="EMBL" id="KAG2182892.1"/>
    </source>
</evidence>
<reference evidence="2" key="1">
    <citation type="submission" date="2020-12" db="EMBL/GenBank/DDBJ databases">
        <title>Metabolic potential, ecology and presence of endohyphal bacteria is reflected in genomic diversity of Mucoromycotina.</title>
        <authorList>
            <person name="Muszewska A."/>
            <person name="Okrasinska A."/>
            <person name="Steczkiewicz K."/>
            <person name="Drgas O."/>
            <person name="Orlowska M."/>
            <person name="Perlinska-Lenart U."/>
            <person name="Aleksandrzak-Piekarczyk T."/>
            <person name="Szatraj K."/>
            <person name="Zielenkiewicz U."/>
            <person name="Pilsyk S."/>
            <person name="Malc E."/>
            <person name="Mieczkowski P."/>
            <person name="Kruszewska J.S."/>
            <person name="Biernat P."/>
            <person name="Pawlowska J."/>
        </authorList>
    </citation>
    <scope>NUCLEOTIDE SEQUENCE</scope>
    <source>
        <strain evidence="2">WA0000051536</strain>
    </source>
</reference>
<comment type="caution">
    <text evidence="2">The sequence shown here is derived from an EMBL/GenBank/DDBJ whole genome shotgun (WGS) entry which is preliminary data.</text>
</comment>
<protein>
    <submittedName>
        <fullName evidence="2">Uncharacterized protein</fullName>
    </submittedName>
</protein>
<dbReference type="Proteomes" id="UP000612746">
    <property type="component" value="Unassembled WGS sequence"/>
</dbReference>
<dbReference type="AlphaFoldDB" id="A0A8H7PYS2"/>